<protein>
    <submittedName>
        <fullName evidence="1">Uncharacterized protein</fullName>
    </submittedName>
</protein>
<reference evidence="1 2" key="1">
    <citation type="journal article" date="2018" name="Nat. Ecol. Evol.">
        <title>Pezizomycetes genomes reveal the molecular basis of ectomycorrhizal truffle lifestyle.</title>
        <authorList>
            <person name="Murat C."/>
            <person name="Payen T."/>
            <person name="Noel B."/>
            <person name="Kuo A."/>
            <person name="Morin E."/>
            <person name="Chen J."/>
            <person name="Kohler A."/>
            <person name="Krizsan K."/>
            <person name="Balestrini R."/>
            <person name="Da Silva C."/>
            <person name="Montanini B."/>
            <person name="Hainaut M."/>
            <person name="Levati E."/>
            <person name="Barry K.W."/>
            <person name="Belfiori B."/>
            <person name="Cichocki N."/>
            <person name="Clum A."/>
            <person name="Dockter R.B."/>
            <person name="Fauchery L."/>
            <person name="Guy J."/>
            <person name="Iotti M."/>
            <person name="Le Tacon F."/>
            <person name="Lindquist E.A."/>
            <person name="Lipzen A."/>
            <person name="Malagnac F."/>
            <person name="Mello A."/>
            <person name="Molinier V."/>
            <person name="Miyauchi S."/>
            <person name="Poulain J."/>
            <person name="Riccioni C."/>
            <person name="Rubini A."/>
            <person name="Sitrit Y."/>
            <person name="Splivallo R."/>
            <person name="Traeger S."/>
            <person name="Wang M."/>
            <person name="Zifcakova L."/>
            <person name="Wipf D."/>
            <person name="Zambonelli A."/>
            <person name="Paolocci F."/>
            <person name="Nowrousian M."/>
            <person name="Ottonello S."/>
            <person name="Baldrian P."/>
            <person name="Spatafora J.W."/>
            <person name="Henrissat B."/>
            <person name="Nagy L.G."/>
            <person name="Aury J.M."/>
            <person name="Wincker P."/>
            <person name="Grigoriev I.V."/>
            <person name="Bonfante P."/>
            <person name="Martin F.M."/>
        </authorList>
    </citation>
    <scope>NUCLEOTIDE SEQUENCE [LARGE SCALE GENOMIC DNA]</scope>
    <source>
        <strain evidence="1 2">120613-1</strain>
    </source>
</reference>
<keyword evidence="2" id="KW-1185">Reference proteome</keyword>
<name>A0A3N4JSG6_9PEZI</name>
<dbReference type="AlphaFoldDB" id="A0A3N4JSG6"/>
<dbReference type="EMBL" id="ML120375">
    <property type="protein sequence ID" value="RPB01250.1"/>
    <property type="molecule type" value="Genomic_DNA"/>
</dbReference>
<gene>
    <name evidence="1" type="ORF">L873DRAFT_1804170</name>
</gene>
<evidence type="ECO:0000313" key="1">
    <source>
        <dbReference type="EMBL" id="RPB01250.1"/>
    </source>
</evidence>
<accession>A0A3N4JSG6</accession>
<sequence>MYKYVMETSHDGVTDQCQDNYPAFTRKREWHPESENEYPNFIQCLNEIQGDD</sequence>
<proteinExistence type="predicted"/>
<evidence type="ECO:0000313" key="2">
    <source>
        <dbReference type="Proteomes" id="UP000276215"/>
    </source>
</evidence>
<dbReference type="Proteomes" id="UP000276215">
    <property type="component" value="Unassembled WGS sequence"/>
</dbReference>
<organism evidence="1 2">
    <name type="scientific">Choiromyces venosus 120613-1</name>
    <dbReference type="NCBI Taxonomy" id="1336337"/>
    <lineage>
        <taxon>Eukaryota</taxon>
        <taxon>Fungi</taxon>
        <taxon>Dikarya</taxon>
        <taxon>Ascomycota</taxon>
        <taxon>Pezizomycotina</taxon>
        <taxon>Pezizomycetes</taxon>
        <taxon>Pezizales</taxon>
        <taxon>Tuberaceae</taxon>
        <taxon>Choiromyces</taxon>
    </lineage>
</organism>